<proteinExistence type="predicted"/>
<dbReference type="Gene3D" id="1.20.1260.10">
    <property type="match status" value="1"/>
</dbReference>
<dbReference type="CDD" id="cd01045">
    <property type="entry name" value="Ferritin_like_AB"/>
    <property type="match status" value="1"/>
</dbReference>
<dbReference type="InterPro" id="IPR003251">
    <property type="entry name" value="Rr_diiron-bd_dom"/>
</dbReference>
<dbReference type="GO" id="GO:0016491">
    <property type="term" value="F:oxidoreductase activity"/>
    <property type="evidence" value="ECO:0007669"/>
    <property type="project" value="InterPro"/>
</dbReference>
<accession>H6LCM6</accession>
<reference evidence="2 3" key="2">
    <citation type="journal article" date="2012" name="PLoS ONE">
        <title>An ancient pathway combining carbon dioxide fixation with the generation and utilization of a sodium ion gradient for ATP synthesis.</title>
        <authorList>
            <person name="Poehlein A."/>
            <person name="Schmidt S."/>
            <person name="Kaster A.K."/>
            <person name="Goenrich M."/>
            <person name="Vollmers J."/>
            <person name="Thurmer A."/>
            <person name="Bertsch J."/>
            <person name="Schuchmann K."/>
            <person name="Voigt B."/>
            <person name="Hecker M."/>
            <person name="Daniel R."/>
            <person name="Thauer R.K."/>
            <person name="Gottschalk G."/>
            <person name="Muller V."/>
        </authorList>
    </citation>
    <scope>NUCLEOTIDE SEQUENCE [LARGE SCALE GENOMIC DNA]</scope>
    <source>
        <strain evidence="3">ATCC 29683 / DSM 1030 / JCM 2381 / KCTC 1655 / WB1</strain>
    </source>
</reference>
<dbReference type="EMBL" id="CP002987">
    <property type="protein sequence ID" value="AFA47808.1"/>
    <property type="molecule type" value="Genomic_DNA"/>
</dbReference>
<sequence length="161" mass="19007">MNSLEFAINMELDGQKYYLEQAENNKDNSLKTVFLLLAKDEGCHADMIKKELAETSYELIDNKILAETNNVFKGVGDFKNRFKEIPNQIDVYRMALKREQESIDLYKKFLNDAVDESSKKLFGFLVKQEENHYRIFDNLITLIERPEEWVEDAEFGTREEY</sequence>
<gene>
    <name evidence="2" type="ordered locus">Awo_c10220</name>
</gene>
<evidence type="ECO:0000313" key="3">
    <source>
        <dbReference type="Proteomes" id="UP000007177"/>
    </source>
</evidence>
<protein>
    <submittedName>
        <fullName evidence="2">Rubrerythrin</fullName>
    </submittedName>
</protein>
<dbReference type="PANTHER" id="PTHR33531">
    <property type="entry name" value="RUBRERYTHRIN SUBFAMILY"/>
    <property type="match status" value="1"/>
</dbReference>
<dbReference type="SUPFAM" id="SSF47240">
    <property type="entry name" value="Ferritin-like"/>
    <property type="match status" value="1"/>
</dbReference>
<dbReference type="Pfam" id="PF02915">
    <property type="entry name" value="Rubrerythrin"/>
    <property type="match status" value="1"/>
</dbReference>
<dbReference type="RefSeq" id="WP_014355411.1">
    <property type="nucleotide sequence ID" value="NC_016894.1"/>
</dbReference>
<dbReference type="Proteomes" id="UP000007177">
    <property type="component" value="Chromosome"/>
</dbReference>
<dbReference type="HOGENOM" id="CLU_125830_3_0_9"/>
<evidence type="ECO:0000313" key="2">
    <source>
        <dbReference type="EMBL" id="AFA47808.1"/>
    </source>
</evidence>
<dbReference type="InterPro" id="IPR012347">
    <property type="entry name" value="Ferritin-like"/>
</dbReference>
<dbReference type="STRING" id="931626.Awo_c10220"/>
<dbReference type="AlphaFoldDB" id="H6LCM6"/>
<evidence type="ECO:0000259" key="1">
    <source>
        <dbReference type="Pfam" id="PF02915"/>
    </source>
</evidence>
<dbReference type="KEGG" id="awo:Awo_c10220"/>
<reference evidence="3" key="1">
    <citation type="submission" date="2011-07" db="EMBL/GenBank/DDBJ databases">
        <title>Complete genome sequence of Acetobacterium woodii.</title>
        <authorList>
            <person name="Poehlein A."/>
            <person name="Schmidt S."/>
            <person name="Kaster A.-K."/>
            <person name="Goenrich M."/>
            <person name="Vollmers J."/>
            <person name="Thuermer A."/>
            <person name="Gottschalk G."/>
            <person name="Thauer R.K."/>
            <person name="Daniel R."/>
            <person name="Mueller V."/>
        </authorList>
    </citation>
    <scope>NUCLEOTIDE SEQUENCE [LARGE SCALE GENOMIC DNA]</scope>
    <source>
        <strain evidence="3">ATCC 29683 / DSM 1030 / JCM 2381 / KCTC 1655 / WB1</strain>
    </source>
</reference>
<dbReference type="InterPro" id="IPR009078">
    <property type="entry name" value="Ferritin-like_SF"/>
</dbReference>
<dbReference type="eggNOG" id="COG1633">
    <property type="taxonomic scope" value="Bacteria"/>
</dbReference>
<dbReference type="PANTHER" id="PTHR33531:SF7">
    <property type="entry name" value="HYPOTHETICAL MEMBRANE PROTEIN, CONSERVED"/>
    <property type="match status" value="1"/>
</dbReference>
<dbReference type="OrthoDB" id="9792569at2"/>
<name>H6LCM6_ACEWD</name>
<keyword evidence="3" id="KW-1185">Reference proteome</keyword>
<feature type="domain" description="Rubrerythrin diiron-binding" evidence="1">
    <location>
        <begin position="3"/>
        <end position="139"/>
    </location>
</feature>
<dbReference type="GO" id="GO:0046872">
    <property type="term" value="F:metal ion binding"/>
    <property type="evidence" value="ECO:0007669"/>
    <property type="project" value="InterPro"/>
</dbReference>
<organism evidence="2 3">
    <name type="scientific">Acetobacterium woodii (strain ATCC 29683 / DSM 1030 / JCM 2381 / KCTC 1655 / WB1)</name>
    <dbReference type="NCBI Taxonomy" id="931626"/>
    <lineage>
        <taxon>Bacteria</taxon>
        <taxon>Bacillati</taxon>
        <taxon>Bacillota</taxon>
        <taxon>Clostridia</taxon>
        <taxon>Eubacteriales</taxon>
        <taxon>Eubacteriaceae</taxon>
        <taxon>Acetobacterium</taxon>
    </lineage>
</organism>